<feature type="compositionally biased region" description="Low complexity" evidence="10">
    <location>
        <begin position="29"/>
        <end position="44"/>
    </location>
</feature>
<dbReference type="InterPro" id="IPR003851">
    <property type="entry name" value="Znf_Dof"/>
</dbReference>
<evidence type="ECO:0000313" key="13">
    <source>
        <dbReference type="Proteomes" id="UP001055439"/>
    </source>
</evidence>
<dbReference type="OrthoDB" id="773537at2759"/>
<keyword evidence="3 9" id="KW-0862">Zinc</keyword>
<dbReference type="Proteomes" id="UP001055439">
    <property type="component" value="Chromosome 9"/>
</dbReference>
<evidence type="ECO:0000259" key="11">
    <source>
        <dbReference type="PROSITE" id="PS50884"/>
    </source>
</evidence>
<gene>
    <name evidence="12" type="ORF">MUK42_14480</name>
</gene>
<dbReference type="GO" id="GO:0003700">
    <property type="term" value="F:DNA-binding transcription factor activity"/>
    <property type="evidence" value="ECO:0007669"/>
    <property type="project" value="UniProtKB-UniRule"/>
</dbReference>
<dbReference type="AlphaFoldDB" id="A0A9E7IC38"/>
<dbReference type="PROSITE" id="PS50884">
    <property type="entry name" value="ZF_DOF_2"/>
    <property type="match status" value="1"/>
</dbReference>
<keyword evidence="13" id="KW-1185">Reference proteome</keyword>
<keyword evidence="2 8" id="KW-0863">Zinc-finger</keyword>
<feature type="domain" description="Dof-type" evidence="11">
    <location>
        <begin position="72"/>
        <end position="126"/>
    </location>
</feature>
<keyword evidence="6 9" id="KW-0804">Transcription</keyword>
<dbReference type="GO" id="GO:0008270">
    <property type="term" value="F:zinc ion binding"/>
    <property type="evidence" value="ECO:0007669"/>
    <property type="project" value="UniProtKB-KW"/>
</dbReference>
<keyword evidence="7 8" id="KW-0539">Nucleus</keyword>
<evidence type="ECO:0000256" key="4">
    <source>
        <dbReference type="ARBA" id="ARBA00023015"/>
    </source>
</evidence>
<dbReference type="Pfam" id="PF02701">
    <property type="entry name" value="Zn_ribbon_Dof"/>
    <property type="match status" value="1"/>
</dbReference>
<dbReference type="GO" id="GO:0005634">
    <property type="term" value="C:nucleus"/>
    <property type="evidence" value="ECO:0007669"/>
    <property type="project" value="UniProtKB-SubCell"/>
</dbReference>
<evidence type="ECO:0000256" key="1">
    <source>
        <dbReference type="ARBA" id="ARBA00022723"/>
    </source>
</evidence>
<reference evidence="12" key="1">
    <citation type="submission" date="2022-05" db="EMBL/GenBank/DDBJ databases">
        <title>The Musa troglodytarum L. genome provides insights into the mechanism of non-climacteric behaviour and enrichment of carotenoids.</title>
        <authorList>
            <person name="Wang J."/>
        </authorList>
    </citation>
    <scope>NUCLEOTIDE SEQUENCE</scope>
    <source>
        <tissue evidence="12">Leaf</tissue>
    </source>
</reference>
<evidence type="ECO:0000313" key="12">
    <source>
        <dbReference type="EMBL" id="URE45147.1"/>
    </source>
</evidence>
<comment type="function">
    <text evidence="9">Transcription factor that binds specifically to a 5'-AA[AG]G-3' consensus core sequence.</text>
</comment>
<keyword evidence="4 9" id="KW-0805">Transcription regulation</keyword>
<dbReference type="EMBL" id="CP097511">
    <property type="protein sequence ID" value="URE45147.1"/>
    <property type="molecule type" value="Genomic_DNA"/>
</dbReference>
<comment type="subcellular location">
    <subcellularLocation>
        <location evidence="8 9">Nucleus</location>
    </subcellularLocation>
</comment>
<evidence type="ECO:0000256" key="3">
    <source>
        <dbReference type="ARBA" id="ARBA00022833"/>
    </source>
</evidence>
<keyword evidence="5 8" id="KW-0238">DNA-binding</keyword>
<evidence type="ECO:0000256" key="6">
    <source>
        <dbReference type="ARBA" id="ARBA00023163"/>
    </source>
</evidence>
<evidence type="ECO:0000256" key="2">
    <source>
        <dbReference type="ARBA" id="ARBA00022771"/>
    </source>
</evidence>
<dbReference type="PANTHER" id="PTHR31992">
    <property type="entry name" value="DOF ZINC FINGER PROTEIN DOF1.4-RELATED"/>
    <property type="match status" value="1"/>
</dbReference>
<proteinExistence type="predicted"/>
<evidence type="ECO:0000256" key="7">
    <source>
        <dbReference type="ARBA" id="ARBA00023242"/>
    </source>
</evidence>
<dbReference type="GO" id="GO:0003677">
    <property type="term" value="F:DNA binding"/>
    <property type="evidence" value="ECO:0007669"/>
    <property type="project" value="UniProtKB-UniRule"/>
</dbReference>
<feature type="compositionally biased region" description="Low complexity" evidence="10">
    <location>
        <begin position="242"/>
        <end position="262"/>
    </location>
</feature>
<feature type="region of interest" description="Disordered" evidence="10">
    <location>
        <begin position="28"/>
        <end position="47"/>
    </location>
</feature>
<keyword evidence="1 9" id="KW-0479">Metal-binding</keyword>
<evidence type="ECO:0000256" key="5">
    <source>
        <dbReference type="ARBA" id="ARBA00023125"/>
    </source>
</evidence>
<evidence type="ECO:0000256" key="9">
    <source>
        <dbReference type="RuleBase" id="RU369094"/>
    </source>
</evidence>
<dbReference type="InterPro" id="IPR045174">
    <property type="entry name" value="Dof"/>
</dbReference>
<protein>
    <recommendedName>
        <fullName evidence="9">Dof zinc finger protein</fullName>
    </recommendedName>
</protein>
<name>A0A9E7IC38_9LILI</name>
<evidence type="ECO:0000256" key="10">
    <source>
        <dbReference type="SAM" id="MobiDB-lite"/>
    </source>
</evidence>
<feature type="region of interest" description="Disordered" evidence="10">
    <location>
        <begin position="242"/>
        <end position="270"/>
    </location>
</feature>
<accession>A0A9E7IC38</accession>
<sequence>MHCSGGKMHSTSGKEWPQMMDDRLLVTANNNSSSNGTNTNKNNTIHAGSASLDVSGVMNKPLSASEHAQAALRCPRCDSSNTKFCYFNNYSLSQPRHFCKACKRYWTHGGALRNVPVGGGCRKNKRAKMPVAASTAPPNRPQPHLLAPPDPIPSMAVQISPSSYLGATASLYALQTAAASSSSDMNPTLPIVASSIQIPSFTSTAFDLQSHLGSLGLDLSSKPQPDYEYHLGELQPLPSLSSTTMSLLNDHPLSGSSLQSPPLVAPSTKHPKRTEDYQALCSFNELQASGRNWSMDRVMKEVKPEGQTNDMINSNTSSYIDWQIPIPTDISLDNFGPAAAMYWNSAVGGGSSWPDNTNLGSSLTPLI</sequence>
<dbReference type="PROSITE" id="PS01361">
    <property type="entry name" value="ZF_DOF_1"/>
    <property type="match status" value="1"/>
</dbReference>
<organism evidence="12 13">
    <name type="scientific">Musa troglodytarum</name>
    <name type="common">fe'i banana</name>
    <dbReference type="NCBI Taxonomy" id="320322"/>
    <lineage>
        <taxon>Eukaryota</taxon>
        <taxon>Viridiplantae</taxon>
        <taxon>Streptophyta</taxon>
        <taxon>Embryophyta</taxon>
        <taxon>Tracheophyta</taxon>
        <taxon>Spermatophyta</taxon>
        <taxon>Magnoliopsida</taxon>
        <taxon>Liliopsida</taxon>
        <taxon>Zingiberales</taxon>
        <taxon>Musaceae</taxon>
        <taxon>Musa</taxon>
    </lineage>
</organism>
<dbReference type="PANTHER" id="PTHR31992:SF141">
    <property type="entry name" value="DOF ZINC FINGER PROTEIN DOF1.4"/>
    <property type="match status" value="1"/>
</dbReference>
<evidence type="ECO:0000256" key="8">
    <source>
        <dbReference type="PROSITE-ProRule" id="PRU00071"/>
    </source>
</evidence>